<protein>
    <submittedName>
        <fullName evidence="1">Uncharacterized protein</fullName>
    </submittedName>
</protein>
<proteinExistence type="predicted"/>
<name>A0A0D7AZI1_9AGAR</name>
<keyword evidence="2" id="KW-1185">Reference proteome</keyword>
<sequence length="217" mass="23674">MAPTVCGSPPPVVTAFALNVATNLPRRQSRRSAAATVVSSFSSMGQAAPANARSRPPFVPRNTSSVSYYQLCPGTEHAGQTVQVVSSQQANFEAANIRQIKKQVSDFLETNIQTHPDARYACCSGRTFDLSLSDDVDALLLMLYTPQASTRFHSDRVTSLVLSTLAAMKKAVRRTEPRDGHIPTYRHLKSGMFSDHSGVNSGNPRNGSRWRLGYLMT</sequence>
<evidence type="ECO:0000313" key="1">
    <source>
        <dbReference type="EMBL" id="KIY63380.1"/>
    </source>
</evidence>
<dbReference type="AlphaFoldDB" id="A0A0D7AZI1"/>
<gene>
    <name evidence="1" type="ORF">CYLTODRAFT_458160</name>
</gene>
<evidence type="ECO:0000313" key="2">
    <source>
        <dbReference type="Proteomes" id="UP000054007"/>
    </source>
</evidence>
<organism evidence="1 2">
    <name type="scientific">Cylindrobasidium torrendii FP15055 ss-10</name>
    <dbReference type="NCBI Taxonomy" id="1314674"/>
    <lineage>
        <taxon>Eukaryota</taxon>
        <taxon>Fungi</taxon>
        <taxon>Dikarya</taxon>
        <taxon>Basidiomycota</taxon>
        <taxon>Agaricomycotina</taxon>
        <taxon>Agaricomycetes</taxon>
        <taxon>Agaricomycetidae</taxon>
        <taxon>Agaricales</taxon>
        <taxon>Marasmiineae</taxon>
        <taxon>Physalacriaceae</taxon>
        <taxon>Cylindrobasidium</taxon>
    </lineage>
</organism>
<reference evidence="1 2" key="1">
    <citation type="journal article" date="2015" name="Fungal Genet. Biol.">
        <title>Evolution of novel wood decay mechanisms in Agaricales revealed by the genome sequences of Fistulina hepatica and Cylindrobasidium torrendii.</title>
        <authorList>
            <person name="Floudas D."/>
            <person name="Held B.W."/>
            <person name="Riley R."/>
            <person name="Nagy L.G."/>
            <person name="Koehler G."/>
            <person name="Ransdell A.S."/>
            <person name="Younus H."/>
            <person name="Chow J."/>
            <person name="Chiniquy J."/>
            <person name="Lipzen A."/>
            <person name="Tritt A."/>
            <person name="Sun H."/>
            <person name="Haridas S."/>
            <person name="LaButti K."/>
            <person name="Ohm R.A."/>
            <person name="Kues U."/>
            <person name="Blanchette R.A."/>
            <person name="Grigoriev I.V."/>
            <person name="Minto R.E."/>
            <person name="Hibbett D.S."/>
        </authorList>
    </citation>
    <scope>NUCLEOTIDE SEQUENCE [LARGE SCALE GENOMIC DNA]</scope>
    <source>
        <strain evidence="1 2">FP15055 ss-10</strain>
    </source>
</reference>
<accession>A0A0D7AZI1</accession>
<dbReference type="Proteomes" id="UP000054007">
    <property type="component" value="Unassembled WGS sequence"/>
</dbReference>
<dbReference type="EMBL" id="KN880700">
    <property type="protein sequence ID" value="KIY63380.1"/>
    <property type="molecule type" value="Genomic_DNA"/>
</dbReference>